<reference evidence="2" key="1">
    <citation type="submission" date="2019-03" db="EMBL/GenBank/DDBJ databases">
        <title>Single cell metagenomics reveals metabolic interactions within the superorganism composed of flagellate Streblomastix strix and complex community of Bacteroidetes bacteria on its surface.</title>
        <authorList>
            <person name="Treitli S.C."/>
            <person name="Kolisko M."/>
            <person name="Husnik F."/>
            <person name="Keeling P."/>
            <person name="Hampl V."/>
        </authorList>
    </citation>
    <scope>NUCLEOTIDE SEQUENCE</scope>
    <source>
        <strain evidence="2">STM</strain>
    </source>
</reference>
<comment type="caution">
    <text evidence="2">The sequence shown here is derived from an EMBL/GenBank/DDBJ whole genome shotgun (WGS) entry which is preliminary data.</text>
</comment>
<keyword evidence="1" id="KW-1133">Transmembrane helix</keyword>
<accession>A0A5J4S0C4</accession>
<keyword evidence="1" id="KW-0812">Transmembrane</keyword>
<gene>
    <name evidence="2" type="ORF">EZS27_013323</name>
</gene>
<dbReference type="EMBL" id="SNRY01000595">
    <property type="protein sequence ID" value="KAA6338691.1"/>
    <property type="molecule type" value="Genomic_DNA"/>
</dbReference>
<feature type="transmembrane region" description="Helical" evidence="1">
    <location>
        <begin position="260"/>
        <end position="282"/>
    </location>
</feature>
<feature type="transmembrane region" description="Helical" evidence="1">
    <location>
        <begin position="81"/>
        <end position="107"/>
    </location>
</feature>
<evidence type="ECO:0000313" key="2">
    <source>
        <dbReference type="EMBL" id="KAA6338691.1"/>
    </source>
</evidence>
<feature type="transmembrane region" description="Helical" evidence="1">
    <location>
        <begin position="165"/>
        <end position="188"/>
    </location>
</feature>
<protein>
    <recommendedName>
        <fullName evidence="3">Transmembrane protein</fullName>
    </recommendedName>
</protein>
<keyword evidence="1" id="KW-0472">Membrane</keyword>
<feature type="transmembrane region" description="Helical" evidence="1">
    <location>
        <begin position="200"/>
        <end position="233"/>
    </location>
</feature>
<organism evidence="2">
    <name type="scientific">termite gut metagenome</name>
    <dbReference type="NCBI Taxonomy" id="433724"/>
    <lineage>
        <taxon>unclassified sequences</taxon>
        <taxon>metagenomes</taxon>
        <taxon>organismal metagenomes</taxon>
    </lineage>
</organism>
<name>A0A5J4S0C4_9ZZZZ</name>
<proteinExistence type="predicted"/>
<evidence type="ECO:0008006" key="3">
    <source>
        <dbReference type="Google" id="ProtNLM"/>
    </source>
</evidence>
<feature type="transmembrane region" description="Helical" evidence="1">
    <location>
        <begin position="136"/>
        <end position="159"/>
    </location>
</feature>
<sequence>MKLQGPKIVFYVKRPLAEKISATFDFIKENWKVLLKYNTYLILPVCLVQAIIANTMMSAIYSSQVLQHLRSDDWLSYGLVFWASYGLMILCSLAGSVLFISIVYALMKQYSEREERLAGITFADLKPGLLRGLKRSLLMILFIGVIILLAVAIIILLGIASRYTVFLAVPLLLASMIPLLLFAPVYLFENTHIIRAFIKAFRLGFATWSGVLVIAIVMGVISAILSCIASIPWTVASVVKYIFFLSDTQNEVTISSGYNFMQYVFAVIMSFGSYLAGIFVIVGNAYQYAHAHAKTANSSMV</sequence>
<dbReference type="AlphaFoldDB" id="A0A5J4S0C4"/>
<evidence type="ECO:0000256" key="1">
    <source>
        <dbReference type="SAM" id="Phobius"/>
    </source>
</evidence>
<feature type="transmembrane region" description="Helical" evidence="1">
    <location>
        <begin position="40"/>
        <end position="61"/>
    </location>
</feature>